<evidence type="ECO:0000256" key="2">
    <source>
        <dbReference type="ARBA" id="ARBA00023043"/>
    </source>
</evidence>
<dbReference type="PANTHER" id="PTHR24166:SF48">
    <property type="entry name" value="PROTEIN VAPYRIN"/>
    <property type="match status" value="1"/>
</dbReference>
<evidence type="ECO:0000313" key="5">
    <source>
        <dbReference type="Proteomes" id="UP000636800"/>
    </source>
</evidence>
<comment type="caution">
    <text evidence="4">The sequence shown here is derived from an EMBL/GenBank/DDBJ whole genome shotgun (WGS) entry which is preliminary data.</text>
</comment>
<dbReference type="OrthoDB" id="688481at2759"/>
<feature type="repeat" description="ANK" evidence="3">
    <location>
        <begin position="286"/>
        <end position="308"/>
    </location>
</feature>
<dbReference type="SMART" id="SM00248">
    <property type="entry name" value="ANK"/>
    <property type="match status" value="6"/>
</dbReference>
<feature type="repeat" description="ANK" evidence="3">
    <location>
        <begin position="377"/>
        <end position="409"/>
    </location>
</feature>
<dbReference type="PROSITE" id="PS50297">
    <property type="entry name" value="ANK_REP_REGION"/>
    <property type="match status" value="3"/>
</dbReference>
<keyword evidence="2 3" id="KW-0040">ANK repeat</keyword>
<dbReference type="SUPFAM" id="SSF48403">
    <property type="entry name" value="Ankyrin repeat"/>
    <property type="match status" value="1"/>
</dbReference>
<evidence type="ECO:0000313" key="4">
    <source>
        <dbReference type="EMBL" id="KAG0476827.1"/>
    </source>
</evidence>
<feature type="repeat" description="ANK" evidence="3">
    <location>
        <begin position="410"/>
        <end position="442"/>
    </location>
</feature>
<gene>
    <name evidence="4" type="ORF">HPP92_013668</name>
</gene>
<dbReference type="PRINTS" id="PR01415">
    <property type="entry name" value="ANKYRIN"/>
</dbReference>
<keyword evidence="5" id="KW-1185">Reference proteome</keyword>
<reference evidence="4 5" key="1">
    <citation type="journal article" date="2020" name="Nat. Food">
        <title>A phased Vanilla planifolia genome enables genetic improvement of flavour and production.</title>
        <authorList>
            <person name="Hasing T."/>
            <person name="Tang H."/>
            <person name="Brym M."/>
            <person name="Khazi F."/>
            <person name="Huang T."/>
            <person name="Chambers A.H."/>
        </authorList>
    </citation>
    <scope>NUCLEOTIDE SEQUENCE [LARGE SCALE GENOMIC DNA]</scope>
    <source>
        <tissue evidence="4">Leaf</tissue>
    </source>
</reference>
<name>A0A835UWP7_VANPL</name>
<proteinExistence type="predicted"/>
<dbReference type="Proteomes" id="UP000636800">
    <property type="component" value="Chromosome 6"/>
</dbReference>
<dbReference type="EMBL" id="JADCNL010000006">
    <property type="protein sequence ID" value="KAG0476827.1"/>
    <property type="molecule type" value="Genomic_DNA"/>
</dbReference>
<organism evidence="4 5">
    <name type="scientific">Vanilla planifolia</name>
    <name type="common">Vanilla</name>
    <dbReference type="NCBI Taxonomy" id="51239"/>
    <lineage>
        <taxon>Eukaryota</taxon>
        <taxon>Viridiplantae</taxon>
        <taxon>Streptophyta</taxon>
        <taxon>Embryophyta</taxon>
        <taxon>Tracheophyta</taxon>
        <taxon>Spermatophyta</taxon>
        <taxon>Magnoliopsida</taxon>
        <taxon>Liliopsida</taxon>
        <taxon>Asparagales</taxon>
        <taxon>Orchidaceae</taxon>
        <taxon>Vanilloideae</taxon>
        <taxon>Vanilleae</taxon>
        <taxon>Vanilla</taxon>
    </lineage>
</organism>
<dbReference type="InterPro" id="IPR050889">
    <property type="entry name" value="Dendritic_Spine_Reg/Scaffold"/>
</dbReference>
<dbReference type="InterPro" id="IPR002110">
    <property type="entry name" value="Ankyrin_rpt"/>
</dbReference>
<dbReference type="Gene3D" id="1.25.40.20">
    <property type="entry name" value="Ankyrin repeat-containing domain"/>
    <property type="match status" value="3"/>
</dbReference>
<dbReference type="PROSITE" id="PS50088">
    <property type="entry name" value="ANK_REPEAT"/>
    <property type="match status" value="4"/>
</dbReference>
<dbReference type="Pfam" id="PF12796">
    <property type="entry name" value="Ank_2"/>
    <property type="match status" value="2"/>
</dbReference>
<protein>
    <submittedName>
        <fullName evidence="4">Uncharacterized protein</fullName>
    </submittedName>
</protein>
<accession>A0A835UWP7</accession>
<dbReference type="InterPro" id="IPR036770">
    <property type="entry name" value="Ankyrin_rpt-contain_sf"/>
</dbReference>
<evidence type="ECO:0000256" key="3">
    <source>
        <dbReference type="PROSITE-ProRule" id="PRU00023"/>
    </source>
</evidence>
<dbReference type="PANTHER" id="PTHR24166">
    <property type="entry name" value="ROLLING PEBBLES, ISOFORM B"/>
    <property type="match status" value="1"/>
</dbReference>
<sequence length="495" mass="51939">MDRLVKVEPVEIELHFRPSERCSASFKITSLIHTMPVAVKLCTTRPTAYSFSPGFVALLTPLSSALFTLVLRPTETPPLVFPPDCLLVSSALAPALRRANSAAIRQLFSRPGLQLFRDASLPIHLLCPKALRSIILCLPSSASSFLRRLIPSCSPADLSSALPLATQLHVVGGSGTVSILLAAGADPDARSADGKSAISLAVSAGNAEAVEALMIAGARDRPLHEAAAINRVDIILLLLGPGQPNWADTMDAEGRTPVHSAAVAGALDALFLCLSCGGDPNRGDVRGWTPLHFAAYAGHLSVAELLIKASPFDPRHVLTRGGRGRSRRTPLELALEQGHAELLELLRPRGEVIRAARSGDVATAIRAGGMIHERDQYGWTALHVAASKGRVDAVMELVERGAEVDVEDNDGYTPLRCAMEFGHTELALLLVGCGARAGLKNLLKAKDSSTGVGAAAKALKSFAAAVSAAVMEIGVGGDVKMTGMETAMKVSAGII</sequence>
<evidence type="ECO:0000256" key="1">
    <source>
        <dbReference type="ARBA" id="ARBA00022737"/>
    </source>
</evidence>
<feature type="repeat" description="ANK" evidence="3">
    <location>
        <begin position="253"/>
        <end position="285"/>
    </location>
</feature>
<keyword evidence="1" id="KW-0677">Repeat</keyword>
<dbReference type="InterPro" id="IPR013783">
    <property type="entry name" value="Ig-like_fold"/>
</dbReference>
<dbReference type="AlphaFoldDB" id="A0A835UWP7"/>
<dbReference type="Gene3D" id="2.60.40.10">
    <property type="entry name" value="Immunoglobulins"/>
    <property type="match status" value="1"/>
</dbReference>